<organism evidence="1 2">
    <name type="scientific">Melastoma candidum</name>
    <dbReference type="NCBI Taxonomy" id="119954"/>
    <lineage>
        <taxon>Eukaryota</taxon>
        <taxon>Viridiplantae</taxon>
        <taxon>Streptophyta</taxon>
        <taxon>Embryophyta</taxon>
        <taxon>Tracheophyta</taxon>
        <taxon>Spermatophyta</taxon>
        <taxon>Magnoliopsida</taxon>
        <taxon>eudicotyledons</taxon>
        <taxon>Gunneridae</taxon>
        <taxon>Pentapetalae</taxon>
        <taxon>rosids</taxon>
        <taxon>malvids</taxon>
        <taxon>Myrtales</taxon>
        <taxon>Melastomataceae</taxon>
        <taxon>Melastomatoideae</taxon>
        <taxon>Melastomateae</taxon>
        <taxon>Melastoma</taxon>
    </lineage>
</organism>
<proteinExistence type="predicted"/>
<reference evidence="2" key="1">
    <citation type="journal article" date="2023" name="Front. Plant Sci.">
        <title>Chromosomal-level genome assembly of Melastoma candidum provides insights into trichome evolution.</title>
        <authorList>
            <person name="Zhong Y."/>
            <person name="Wu W."/>
            <person name="Sun C."/>
            <person name="Zou P."/>
            <person name="Liu Y."/>
            <person name="Dai S."/>
            <person name="Zhou R."/>
        </authorList>
    </citation>
    <scope>NUCLEOTIDE SEQUENCE [LARGE SCALE GENOMIC DNA]</scope>
</reference>
<evidence type="ECO:0000313" key="1">
    <source>
        <dbReference type="EMBL" id="KAI4364128.1"/>
    </source>
</evidence>
<evidence type="ECO:0000313" key="2">
    <source>
        <dbReference type="Proteomes" id="UP001057402"/>
    </source>
</evidence>
<name>A0ACB9QDA7_9MYRT</name>
<sequence>MSRLLRIADSAAAARRAPQSLLRHPFLAARLFFASESETPPDPSSPIDPFLHASSSGPVYAKLFGNARHTTKSDVVNLLDGCNLTVDDVRVNYNNNFAPVAMIVQFQSRYDFDQAFKAIVRKGRLYRIEKADQSHWDNVKSYDGKTLLLHGIPRMATREDIERLLSGCEFDSSSIQFSFRQAFPYAVRMATVNFPSQILAINAFFKTNRSFCQNNQISVRVLH</sequence>
<dbReference type="Proteomes" id="UP001057402">
    <property type="component" value="Chromosome 6"/>
</dbReference>
<keyword evidence="2" id="KW-1185">Reference proteome</keyword>
<comment type="caution">
    <text evidence="1">The sequence shown here is derived from an EMBL/GenBank/DDBJ whole genome shotgun (WGS) entry which is preliminary data.</text>
</comment>
<protein>
    <submittedName>
        <fullName evidence="1">Uncharacterized protein</fullName>
    </submittedName>
</protein>
<dbReference type="EMBL" id="CM042885">
    <property type="protein sequence ID" value="KAI4364128.1"/>
    <property type="molecule type" value="Genomic_DNA"/>
</dbReference>
<accession>A0ACB9QDA7</accession>
<gene>
    <name evidence="1" type="ORF">MLD38_020259</name>
</gene>